<dbReference type="Proteomes" id="UP001064933">
    <property type="component" value="Chromosome"/>
</dbReference>
<dbReference type="RefSeq" id="WP_261758021.1">
    <property type="nucleotide sequence ID" value="NZ_CP104562.2"/>
</dbReference>
<sequence>MNAPIRHLTLDLSDGSDEILTVEAMASTRDTQHGAVMTEVDLLRAWARREFAGRQGPVEDGHDWDDELLVQREADGWVTVTLTFSASPAFAQAFMAAFGDTED</sequence>
<evidence type="ECO:0008006" key="3">
    <source>
        <dbReference type="Google" id="ProtNLM"/>
    </source>
</evidence>
<keyword evidence="2" id="KW-1185">Reference proteome</keyword>
<proteinExistence type="predicted"/>
<evidence type="ECO:0000313" key="1">
    <source>
        <dbReference type="EMBL" id="UXH78241.1"/>
    </source>
</evidence>
<name>A0ABY6AYI2_9BURK</name>
<organism evidence="1 2">
    <name type="scientific">Roseateles amylovorans</name>
    <dbReference type="NCBI Taxonomy" id="2978473"/>
    <lineage>
        <taxon>Bacteria</taxon>
        <taxon>Pseudomonadati</taxon>
        <taxon>Pseudomonadota</taxon>
        <taxon>Betaproteobacteria</taxon>
        <taxon>Burkholderiales</taxon>
        <taxon>Sphaerotilaceae</taxon>
        <taxon>Roseateles</taxon>
    </lineage>
</organism>
<accession>A0ABY6AYI2</accession>
<protein>
    <recommendedName>
        <fullName evidence="3">DUF3630 family protein</fullName>
    </recommendedName>
</protein>
<reference evidence="1" key="1">
    <citation type="submission" date="2022-10" db="EMBL/GenBank/DDBJ databases">
        <title>Characterization and whole genome sequencing of a new Roseateles species, isolated from fresh water.</title>
        <authorList>
            <person name="Guliayeva D.Y."/>
            <person name="Akhremchuk A.E."/>
            <person name="Sikolenko M.A."/>
            <person name="Valentovich L.N."/>
            <person name="Sidarenka A.V."/>
        </authorList>
    </citation>
    <scope>NUCLEOTIDE SEQUENCE</scope>
    <source>
        <strain evidence="1">BIM B-1768</strain>
    </source>
</reference>
<dbReference type="EMBL" id="CP104562">
    <property type="protein sequence ID" value="UXH78241.1"/>
    <property type="molecule type" value="Genomic_DNA"/>
</dbReference>
<gene>
    <name evidence="1" type="ORF">N4261_25380</name>
</gene>
<evidence type="ECO:0000313" key="2">
    <source>
        <dbReference type="Proteomes" id="UP001064933"/>
    </source>
</evidence>